<dbReference type="Proteomes" id="UP001316384">
    <property type="component" value="Chromosome"/>
</dbReference>
<organism evidence="2 3">
    <name type="scientific">Cellulomonas xiejunii</name>
    <dbReference type="NCBI Taxonomy" id="2968083"/>
    <lineage>
        <taxon>Bacteria</taxon>
        <taxon>Bacillati</taxon>
        <taxon>Actinomycetota</taxon>
        <taxon>Actinomycetes</taxon>
        <taxon>Micrococcales</taxon>
        <taxon>Cellulomonadaceae</taxon>
        <taxon>Cellulomonas</taxon>
    </lineage>
</organism>
<evidence type="ECO:0000313" key="2">
    <source>
        <dbReference type="EMBL" id="UUI71335.1"/>
    </source>
</evidence>
<dbReference type="Pfam" id="PF13338">
    <property type="entry name" value="AbiEi_4"/>
    <property type="match status" value="1"/>
</dbReference>
<gene>
    <name evidence="2" type="ORF">NP048_16305</name>
</gene>
<dbReference type="InterPro" id="IPR025159">
    <property type="entry name" value="AbiEi_N"/>
</dbReference>
<sequence>MGVVDILPAHPFTAREARDAGVTEHRLYALLNDGVLERIGHGLYQRTDAEYPVDLDLAPAAKRAPRATLCLTSALAHHGLTDTIPHWIDLALPRGTRKPRVENVRWHLFDVDTFDIGRSTIPVLGTPFSVGIYSPERTIVDCFRLRDVTGYEIAIEALRNWLPRRGSNPVALLNIAQQLPRAQTPVRDALNYLS</sequence>
<evidence type="ECO:0000313" key="3">
    <source>
        <dbReference type="Proteomes" id="UP001316384"/>
    </source>
</evidence>
<dbReference type="RefSeq" id="WP_227575376.1">
    <property type="nucleotide sequence ID" value="NZ_CP101987.1"/>
</dbReference>
<accession>A0ABY5KQH4</accession>
<feature type="domain" description="AbiEi antitoxin N-terminal" evidence="1">
    <location>
        <begin position="12"/>
        <end position="46"/>
    </location>
</feature>
<proteinExistence type="predicted"/>
<keyword evidence="3" id="KW-1185">Reference proteome</keyword>
<dbReference type="EMBL" id="CP101987">
    <property type="protein sequence ID" value="UUI71335.1"/>
    <property type="molecule type" value="Genomic_DNA"/>
</dbReference>
<name>A0ABY5KQH4_9CELL</name>
<protein>
    <submittedName>
        <fullName evidence="2">Type IV toxin-antitoxin system AbiEi family antitoxin domain-containing protein</fullName>
    </submittedName>
</protein>
<reference evidence="2 3" key="1">
    <citation type="submission" date="2022-07" db="EMBL/GenBank/DDBJ databases">
        <title>Novel species in genus cellulomonas.</title>
        <authorList>
            <person name="Ye L."/>
        </authorList>
    </citation>
    <scope>NUCLEOTIDE SEQUENCE [LARGE SCALE GENOMIC DNA]</scope>
    <source>
        <strain evidence="3">zg-B89</strain>
    </source>
</reference>
<evidence type="ECO:0000259" key="1">
    <source>
        <dbReference type="Pfam" id="PF13338"/>
    </source>
</evidence>